<name>A0A2P2LHP3_RHIMU</name>
<dbReference type="EMBL" id="GGEC01036987">
    <property type="protein sequence ID" value="MBX17471.1"/>
    <property type="molecule type" value="Transcribed_RNA"/>
</dbReference>
<reference evidence="1" key="1">
    <citation type="submission" date="2018-02" db="EMBL/GenBank/DDBJ databases">
        <title>Rhizophora mucronata_Transcriptome.</title>
        <authorList>
            <person name="Meera S.P."/>
            <person name="Sreeshan A."/>
            <person name="Augustine A."/>
        </authorList>
    </citation>
    <scope>NUCLEOTIDE SEQUENCE</scope>
    <source>
        <tissue evidence="1">Leaf</tissue>
    </source>
</reference>
<evidence type="ECO:0000313" key="1">
    <source>
        <dbReference type="EMBL" id="MBX17471.1"/>
    </source>
</evidence>
<organism evidence="1">
    <name type="scientific">Rhizophora mucronata</name>
    <name type="common">Asiatic mangrove</name>
    <dbReference type="NCBI Taxonomy" id="61149"/>
    <lineage>
        <taxon>Eukaryota</taxon>
        <taxon>Viridiplantae</taxon>
        <taxon>Streptophyta</taxon>
        <taxon>Embryophyta</taxon>
        <taxon>Tracheophyta</taxon>
        <taxon>Spermatophyta</taxon>
        <taxon>Magnoliopsida</taxon>
        <taxon>eudicotyledons</taxon>
        <taxon>Gunneridae</taxon>
        <taxon>Pentapetalae</taxon>
        <taxon>rosids</taxon>
        <taxon>fabids</taxon>
        <taxon>Malpighiales</taxon>
        <taxon>Rhizophoraceae</taxon>
        <taxon>Rhizophora</taxon>
    </lineage>
</organism>
<sequence length="89" mass="10327">MMITTRLPITERGKSMRSVMDLGSLPLTRERNLLPTQIQQMMSKIRKPQRLCLTKSCYCSSLIGFRRRTPTVFSLSPWTQKSCQTTMRS</sequence>
<dbReference type="AlphaFoldDB" id="A0A2P2LHP3"/>
<protein>
    <submittedName>
        <fullName evidence="1">Uncharacterized protein MANES_11G110400</fullName>
    </submittedName>
</protein>
<accession>A0A2P2LHP3</accession>
<proteinExistence type="predicted"/>